<dbReference type="RefSeq" id="WP_376847148.1">
    <property type="nucleotide sequence ID" value="NZ_JBHSFW010000015.1"/>
</dbReference>
<keyword evidence="9" id="KW-0594">Phospholipid biosynthesis</keyword>
<dbReference type="EC" id="2.7.1.-" evidence="12"/>
<evidence type="ECO:0000256" key="7">
    <source>
        <dbReference type="ARBA" id="ARBA00022840"/>
    </source>
</evidence>
<dbReference type="Proteomes" id="UP001596022">
    <property type="component" value="Unassembled WGS sequence"/>
</dbReference>
<keyword evidence="6 12" id="KW-0418">Kinase</keyword>
<evidence type="ECO:0000313" key="13">
    <source>
        <dbReference type="Proteomes" id="UP001596022"/>
    </source>
</evidence>
<dbReference type="Gene3D" id="2.60.200.40">
    <property type="match status" value="1"/>
</dbReference>
<evidence type="ECO:0000256" key="4">
    <source>
        <dbReference type="ARBA" id="ARBA00022679"/>
    </source>
</evidence>
<keyword evidence="4 12" id="KW-0808">Transferase</keyword>
<evidence type="ECO:0000256" key="2">
    <source>
        <dbReference type="ARBA" id="ARBA00005983"/>
    </source>
</evidence>
<dbReference type="NCBIfam" id="TIGR00147">
    <property type="entry name" value="YegS/Rv2252/BmrU family lipid kinase"/>
    <property type="match status" value="1"/>
</dbReference>
<dbReference type="Pfam" id="PF19279">
    <property type="entry name" value="YegS_C"/>
    <property type="match status" value="1"/>
</dbReference>
<dbReference type="PANTHER" id="PTHR12358:SF107">
    <property type="entry name" value="LIPID KINASE BMRU-RELATED"/>
    <property type="match status" value="1"/>
</dbReference>
<accession>A0ABV9GPY0</accession>
<dbReference type="SUPFAM" id="SSF111331">
    <property type="entry name" value="NAD kinase/diacylglycerol kinase-like"/>
    <property type="match status" value="1"/>
</dbReference>
<organism evidence="12 13">
    <name type="scientific">Camelliibacillus cellulosilyticus</name>
    <dbReference type="NCBI Taxonomy" id="2174486"/>
    <lineage>
        <taxon>Bacteria</taxon>
        <taxon>Bacillati</taxon>
        <taxon>Bacillota</taxon>
        <taxon>Bacilli</taxon>
        <taxon>Bacillales</taxon>
        <taxon>Sporolactobacillaceae</taxon>
        <taxon>Camelliibacillus</taxon>
    </lineage>
</organism>
<dbReference type="InterPro" id="IPR001206">
    <property type="entry name" value="Diacylglycerol_kinase_cat_dom"/>
</dbReference>
<comment type="similarity">
    <text evidence="2">Belongs to the diacylglycerol/lipid kinase family.</text>
</comment>
<evidence type="ECO:0000256" key="9">
    <source>
        <dbReference type="ARBA" id="ARBA00023209"/>
    </source>
</evidence>
<evidence type="ECO:0000256" key="1">
    <source>
        <dbReference type="ARBA" id="ARBA00001946"/>
    </source>
</evidence>
<keyword evidence="8" id="KW-0443">Lipid metabolism</keyword>
<evidence type="ECO:0000313" key="12">
    <source>
        <dbReference type="EMBL" id="MFC4620057.1"/>
    </source>
</evidence>
<name>A0ABV9GPY0_9BACL</name>
<dbReference type="Gene3D" id="3.40.50.10330">
    <property type="entry name" value="Probable inorganic polyphosphate/atp-NAD kinase, domain 1"/>
    <property type="match status" value="1"/>
</dbReference>
<evidence type="ECO:0000256" key="8">
    <source>
        <dbReference type="ARBA" id="ARBA00023098"/>
    </source>
</evidence>
<proteinExistence type="inferred from homology"/>
<keyword evidence="10" id="KW-1208">Phospholipid metabolism</keyword>
<protein>
    <submittedName>
        <fullName evidence="12">Diacylglycerol/lipid kinase family protein</fullName>
        <ecNumber evidence="12">2.7.1.-</ecNumber>
    </submittedName>
</protein>
<evidence type="ECO:0000256" key="6">
    <source>
        <dbReference type="ARBA" id="ARBA00022777"/>
    </source>
</evidence>
<keyword evidence="7" id="KW-0067">ATP-binding</keyword>
<evidence type="ECO:0000256" key="3">
    <source>
        <dbReference type="ARBA" id="ARBA00022516"/>
    </source>
</evidence>
<dbReference type="SMART" id="SM00046">
    <property type="entry name" value="DAGKc"/>
    <property type="match status" value="1"/>
</dbReference>
<keyword evidence="5" id="KW-0547">Nucleotide-binding</keyword>
<dbReference type="EMBL" id="JBHSFW010000015">
    <property type="protein sequence ID" value="MFC4620057.1"/>
    <property type="molecule type" value="Genomic_DNA"/>
</dbReference>
<comment type="cofactor">
    <cofactor evidence="1">
        <name>Mg(2+)</name>
        <dbReference type="ChEBI" id="CHEBI:18420"/>
    </cofactor>
</comment>
<dbReference type="InterPro" id="IPR016064">
    <property type="entry name" value="NAD/diacylglycerol_kinase_sf"/>
</dbReference>
<keyword evidence="13" id="KW-1185">Reference proteome</keyword>
<comment type="caution">
    <text evidence="12">The sequence shown here is derived from an EMBL/GenBank/DDBJ whole genome shotgun (WGS) entry which is preliminary data.</text>
</comment>
<evidence type="ECO:0000256" key="10">
    <source>
        <dbReference type="ARBA" id="ARBA00023264"/>
    </source>
</evidence>
<evidence type="ECO:0000259" key="11">
    <source>
        <dbReference type="PROSITE" id="PS50146"/>
    </source>
</evidence>
<dbReference type="InterPro" id="IPR050187">
    <property type="entry name" value="Lipid_Phosphate_FormReg"/>
</dbReference>
<dbReference type="GO" id="GO:0016301">
    <property type="term" value="F:kinase activity"/>
    <property type="evidence" value="ECO:0007669"/>
    <property type="project" value="UniProtKB-KW"/>
</dbReference>
<sequence length="293" mass="32416">MSHALVILNPTAGDQQLKNNSETIKLKLAQKYDTVDLYHTKFRGDGAEYVKENARNADIVIGVGGDGTIDELVNALCALDQRPAFAIIPGGTCNDFSRAIGMSQKPLEALDQILEGETKNVDIGWTNHQYFVNFWGVGLITQVSENLDENKTLGRLSYYLSSLQTFSETDSFHLKLQSKERSFDGQAVMLLVGNGPFTGGLKAFFPNCNLQDGLLDVLIIKQSSLASFWSIFRSSVAQEDRFDADDIVHFQTEALTVACRPEQKIDCDGERNASTPSQIKILPRFLTVHVGDF</sequence>
<gene>
    <name evidence="12" type="ORF">ACFO4N_15195</name>
</gene>
<dbReference type="PROSITE" id="PS50146">
    <property type="entry name" value="DAGK"/>
    <property type="match status" value="1"/>
</dbReference>
<evidence type="ECO:0000256" key="5">
    <source>
        <dbReference type="ARBA" id="ARBA00022741"/>
    </source>
</evidence>
<dbReference type="InterPro" id="IPR017438">
    <property type="entry name" value="ATP-NAD_kinase_N"/>
</dbReference>
<dbReference type="PANTHER" id="PTHR12358">
    <property type="entry name" value="SPHINGOSINE KINASE"/>
    <property type="match status" value="1"/>
</dbReference>
<dbReference type="InterPro" id="IPR045540">
    <property type="entry name" value="YegS/DAGK_C"/>
</dbReference>
<dbReference type="InterPro" id="IPR005218">
    <property type="entry name" value="Diacylglycerol/lipid_kinase"/>
</dbReference>
<dbReference type="Pfam" id="PF00781">
    <property type="entry name" value="DAGK_cat"/>
    <property type="match status" value="1"/>
</dbReference>
<feature type="domain" description="DAGKc" evidence="11">
    <location>
        <begin position="1"/>
        <end position="130"/>
    </location>
</feature>
<reference evidence="13" key="1">
    <citation type="journal article" date="2019" name="Int. J. Syst. Evol. Microbiol.">
        <title>The Global Catalogue of Microorganisms (GCM) 10K type strain sequencing project: providing services to taxonomists for standard genome sequencing and annotation.</title>
        <authorList>
            <consortium name="The Broad Institute Genomics Platform"/>
            <consortium name="The Broad Institute Genome Sequencing Center for Infectious Disease"/>
            <person name="Wu L."/>
            <person name="Ma J."/>
        </authorList>
    </citation>
    <scope>NUCLEOTIDE SEQUENCE [LARGE SCALE GENOMIC DNA]</scope>
    <source>
        <strain evidence="13">CGMCC 1.16306</strain>
    </source>
</reference>
<keyword evidence="3" id="KW-0444">Lipid biosynthesis</keyword>